<keyword evidence="7" id="KW-1185">Reference proteome</keyword>
<dbReference type="Gene3D" id="1.10.357.10">
    <property type="entry name" value="Tetracycline Repressor, domain 2"/>
    <property type="match status" value="1"/>
</dbReference>
<dbReference type="RefSeq" id="WP_073484197.1">
    <property type="nucleotide sequence ID" value="NZ_FQVN01000005.1"/>
</dbReference>
<dbReference type="STRING" id="2017.SAMN05444320_105163"/>
<evidence type="ECO:0000313" key="6">
    <source>
        <dbReference type="EMBL" id="SHF83394.1"/>
    </source>
</evidence>
<dbReference type="GO" id="GO:0000976">
    <property type="term" value="F:transcription cis-regulatory region binding"/>
    <property type="evidence" value="ECO:0007669"/>
    <property type="project" value="TreeGrafter"/>
</dbReference>
<keyword evidence="3" id="KW-0804">Transcription</keyword>
<evidence type="ECO:0000313" key="7">
    <source>
        <dbReference type="Proteomes" id="UP000184501"/>
    </source>
</evidence>
<organism evidence="6 7">
    <name type="scientific">Streptoalloteichus hindustanus</name>
    <dbReference type="NCBI Taxonomy" id="2017"/>
    <lineage>
        <taxon>Bacteria</taxon>
        <taxon>Bacillati</taxon>
        <taxon>Actinomycetota</taxon>
        <taxon>Actinomycetes</taxon>
        <taxon>Pseudonocardiales</taxon>
        <taxon>Pseudonocardiaceae</taxon>
        <taxon>Streptoalloteichus</taxon>
    </lineage>
</organism>
<dbReference type="PROSITE" id="PS50977">
    <property type="entry name" value="HTH_TETR_2"/>
    <property type="match status" value="1"/>
</dbReference>
<sequence length="187" mass="20380">MSGARSRTRHAILRAAASVLARDRGATLPAIAEAANVGRTTLHRYFPDREALIRETVDDSVEVLTRSVQDAAPHEGPPLEALRRVVTAFVDVGDRLMFLFGDPRVLESTGPSTHPVAPDDPVLDLIRRGQAEGVFDPELSPFWIRHALWSLVYTGCEDAANGMMPRHGVAAVVIRTLEHGIRKPPGP</sequence>
<proteinExistence type="predicted"/>
<evidence type="ECO:0000256" key="1">
    <source>
        <dbReference type="ARBA" id="ARBA00023015"/>
    </source>
</evidence>
<protein>
    <submittedName>
        <fullName evidence="6">Transcriptional regulator, TetR family</fullName>
    </submittedName>
</protein>
<evidence type="ECO:0000256" key="2">
    <source>
        <dbReference type="ARBA" id="ARBA00023125"/>
    </source>
</evidence>
<dbReference type="InterPro" id="IPR009057">
    <property type="entry name" value="Homeodomain-like_sf"/>
</dbReference>
<gene>
    <name evidence="6" type="ORF">SAMN05444320_105163</name>
</gene>
<dbReference type="AlphaFoldDB" id="A0A1M5EW00"/>
<dbReference type="OrthoDB" id="8654052at2"/>
<dbReference type="InterPro" id="IPR050109">
    <property type="entry name" value="HTH-type_TetR-like_transc_reg"/>
</dbReference>
<dbReference type="PANTHER" id="PTHR30055:SF234">
    <property type="entry name" value="HTH-TYPE TRANSCRIPTIONAL REGULATOR BETI"/>
    <property type="match status" value="1"/>
</dbReference>
<feature type="DNA-binding region" description="H-T-H motif" evidence="4">
    <location>
        <begin position="27"/>
        <end position="46"/>
    </location>
</feature>
<reference evidence="6 7" key="1">
    <citation type="submission" date="2016-11" db="EMBL/GenBank/DDBJ databases">
        <authorList>
            <person name="Jaros S."/>
            <person name="Januszkiewicz K."/>
            <person name="Wedrychowicz H."/>
        </authorList>
    </citation>
    <scope>NUCLEOTIDE SEQUENCE [LARGE SCALE GENOMIC DNA]</scope>
    <source>
        <strain evidence="6 7">DSM 44523</strain>
    </source>
</reference>
<name>A0A1M5EW00_STRHI</name>
<dbReference type="Pfam" id="PF00440">
    <property type="entry name" value="TetR_N"/>
    <property type="match status" value="1"/>
</dbReference>
<keyword evidence="1" id="KW-0805">Transcription regulation</keyword>
<accession>A0A1M5EW00</accession>
<dbReference type="EMBL" id="FQVN01000005">
    <property type="protein sequence ID" value="SHF83394.1"/>
    <property type="molecule type" value="Genomic_DNA"/>
</dbReference>
<dbReference type="Proteomes" id="UP000184501">
    <property type="component" value="Unassembled WGS sequence"/>
</dbReference>
<dbReference type="SUPFAM" id="SSF46689">
    <property type="entry name" value="Homeodomain-like"/>
    <property type="match status" value="1"/>
</dbReference>
<dbReference type="SUPFAM" id="SSF48498">
    <property type="entry name" value="Tetracyclin repressor-like, C-terminal domain"/>
    <property type="match status" value="1"/>
</dbReference>
<evidence type="ECO:0000256" key="4">
    <source>
        <dbReference type="PROSITE-ProRule" id="PRU00335"/>
    </source>
</evidence>
<evidence type="ECO:0000259" key="5">
    <source>
        <dbReference type="PROSITE" id="PS50977"/>
    </source>
</evidence>
<dbReference type="InterPro" id="IPR001647">
    <property type="entry name" value="HTH_TetR"/>
</dbReference>
<dbReference type="PANTHER" id="PTHR30055">
    <property type="entry name" value="HTH-TYPE TRANSCRIPTIONAL REGULATOR RUTR"/>
    <property type="match status" value="1"/>
</dbReference>
<keyword evidence="2 4" id="KW-0238">DNA-binding</keyword>
<feature type="domain" description="HTH tetR-type" evidence="5">
    <location>
        <begin position="6"/>
        <end position="64"/>
    </location>
</feature>
<evidence type="ECO:0000256" key="3">
    <source>
        <dbReference type="ARBA" id="ARBA00023163"/>
    </source>
</evidence>
<dbReference type="GO" id="GO:0003700">
    <property type="term" value="F:DNA-binding transcription factor activity"/>
    <property type="evidence" value="ECO:0007669"/>
    <property type="project" value="TreeGrafter"/>
</dbReference>
<dbReference type="InterPro" id="IPR036271">
    <property type="entry name" value="Tet_transcr_reg_TetR-rel_C_sf"/>
</dbReference>